<dbReference type="Pfam" id="PF06035">
    <property type="entry name" value="Peptidase_C93"/>
    <property type="match status" value="1"/>
</dbReference>
<sequence length="195" mass="21722">MPLLLTLVLLCPHRAEGSSAPDETRYVPPPAGFVSFCVRFPDQCATDGATEVILTDERWQVLDHINTDVNWAIRPEDDEAHYGRPEYWTIPSDGFGDCEDYALTKRRALLEAGFPLRALRIAIVISAQSGRHAVLTLVSDRGEFVLDNLTDEIRERRQTAYLWIERQDGANPRAWVALEAGGGTFSPSTVGTTNH</sequence>
<dbReference type="PANTHER" id="PTHR39327">
    <property type="match status" value="1"/>
</dbReference>
<comment type="caution">
    <text evidence="1">The sequence shown here is derived from an EMBL/GenBank/DDBJ whole genome shotgun (WGS) entry which is preliminary data.</text>
</comment>
<reference evidence="1 2" key="1">
    <citation type="journal article" date="2019" name="Int. J. Syst. Evol. Microbiol.">
        <title>The Global Catalogue of Microorganisms (GCM) 10K type strain sequencing project: providing services to taxonomists for standard genome sequencing and annotation.</title>
        <authorList>
            <consortium name="The Broad Institute Genomics Platform"/>
            <consortium name="The Broad Institute Genome Sequencing Center for Infectious Disease"/>
            <person name="Wu L."/>
            <person name="Ma J."/>
        </authorList>
    </citation>
    <scope>NUCLEOTIDE SEQUENCE [LARGE SCALE GENOMIC DNA]</scope>
    <source>
        <strain evidence="1 2">JCM 15089</strain>
    </source>
</reference>
<protein>
    <submittedName>
        <fullName evidence="1">Transglutaminase-like cysteine peptidase</fullName>
    </submittedName>
</protein>
<gene>
    <name evidence="1" type="ORF">GCM10008942_07200</name>
</gene>
<proteinExistence type="predicted"/>
<accession>A0ABN1E8F5</accession>
<organism evidence="1 2">
    <name type="scientific">Rhizomicrobium electricum</name>
    <dbReference type="NCBI Taxonomy" id="480070"/>
    <lineage>
        <taxon>Bacteria</taxon>
        <taxon>Pseudomonadati</taxon>
        <taxon>Pseudomonadota</taxon>
        <taxon>Alphaproteobacteria</taxon>
        <taxon>Micropepsales</taxon>
        <taxon>Micropepsaceae</taxon>
        <taxon>Rhizomicrobium</taxon>
    </lineage>
</organism>
<keyword evidence="2" id="KW-1185">Reference proteome</keyword>
<dbReference type="PANTHER" id="PTHR39327:SF1">
    <property type="entry name" value="BLR5470 PROTEIN"/>
    <property type="match status" value="1"/>
</dbReference>
<dbReference type="EMBL" id="BAAADD010000002">
    <property type="protein sequence ID" value="GAA0561343.1"/>
    <property type="molecule type" value="Genomic_DNA"/>
</dbReference>
<dbReference type="Proteomes" id="UP001499951">
    <property type="component" value="Unassembled WGS sequence"/>
</dbReference>
<name>A0ABN1E8F5_9PROT</name>
<dbReference type="InterPro" id="IPR010319">
    <property type="entry name" value="Transglutaminase-like_Cys_pept"/>
</dbReference>
<dbReference type="Gene3D" id="3.10.620.30">
    <property type="match status" value="1"/>
</dbReference>
<evidence type="ECO:0000313" key="2">
    <source>
        <dbReference type="Proteomes" id="UP001499951"/>
    </source>
</evidence>
<evidence type="ECO:0000313" key="1">
    <source>
        <dbReference type="EMBL" id="GAA0561343.1"/>
    </source>
</evidence>